<comment type="similarity">
    <text evidence="1 2">Belongs to the polypeptide deformylase family.</text>
</comment>
<comment type="cofactor">
    <cofactor evidence="2">
        <name>Fe(2+)</name>
        <dbReference type="ChEBI" id="CHEBI:29033"/>
    </cofactor>
    <text evidence="2">Binds 1 Fe(2+) ion.</text>
</comment>
<dbReference type="EMBL" id="MEXN01000005">
    <property type="protein sequence ID" value="OGD03627.1"/>
    <property type="molecule type" value="Genomic_DNA"/>
</dbReference>
<dbReference type="GO" id="GO:0046872">
    <property type="term" value="F:metal ion binding"/>
    <property type="evidence" value="ECO:0007669"/>
    <property type="project" value="UniProtKB-KW"/>
</dbReference>
<comment type="catalytic activity">
    <reaction evidence="2">
        <text>N-terminal N-formyl-L-methionyl-[peptide] + H2O = N-terminal L-methionyl-[peptide] + formate</text>
        <dbReference type="Rhea" id="RHEA:24420"/>
        <dbReference type="Rhea" id="RHEA-COMP:10639"/>
        <dbReference type="Rhea" id="RHEA-COMP:10640"/>
        <dbReference type="ChEBI" id="CHEBI:15377"/>
        <dbReference type="ChEBI" id="CHEBI:15740"/>
        <dbReference type="ChEBI" id="CHEBI:49298"/>
        <dbReference type="ChEBI" id="CHEBI:64731"/>
        <dbReference type="EC" id="3.5.1.88"/>
    </reaction>
</comment>
<evidence type="ECO:0000256" key="3">
    <source>
        <dbReference type="SAM" id="MobiDB-lite"/>
    </source>
</evidence>
<keyword evidence="2" id="KW-0378">Hydrolase</keyword>
<feature type="region of interest" description="Disordered" evidence="3">
    <location>
        <begin position="127"/>
        <end position="147"/>
    </location>
</feature>
<keyword evidence="2" id="KW-0648">Protein biosynthesis</keyword>
<proteinExistence type="inferred from homology"/>
<dbReference type="PIRSF" id="PIRSF004749">
    <property type="entry name" value="Pep_def"/>
    <property type="match status" value="1"/>
</dbReference>
<feature type="binding site" evidence="2">
    <location>
        <position position="98"/>
    </location>
    <ligand>
        <name>Fe cation</name>
        <dbReference type="ChEBI" id="CHEBI:24875"/>
    </ligand>
</feature>
<protein>
    <recommendedName>
        <fullName evidence="2">Peptide deformylase</fullName>
        <shortName evidence="2">PDF</shortName>
        <ecNumber evidence="2">3.5.1.88</ecNumber>
    </recommendedName>
    <alternativeName>
        <fullName evidence="2">Polypeptide deformylase</fullName>
    </alternativeName>
</protein>
<keyword evidence="2" id="KW-0408">Iron</keyword>
<comment type="caution">
    <text evidence="4">The sequence shown here is derived from an EMBL/GenBank/DDBJ whole genome shotgun (WGS) entry which is preliminary data.</text>
</comment>
<dbReference type="InterPro" id="IPR023635">
    <property type="entry name" value="Peptide_deformylase"/>
</dbReference>
<dbReference type="AlphaFoldDB" id="A0A1F4ZD31"/>
<dbReference type="PANTHER" id="PTHR10458">
    <property type="entry name" value="PEPTIDE DEFORMYLASE"/>
    <property type="match status" value="1"/>
</dbReference>
<dbReference type="Pfam" id="PF01327">
    <property type="entry name" value="Pep_deformylase"/>
    <property type="match status" value="2"/>
</dbReference>
<reference evidence="4 5" key="1">
    <citation type="journal article" date="2016" name="Nat. Commun.">
        <title>Thousands of microbial genomes shed light on interconnected biogeochemical processes in an aquifer system.</title>
        <authorList>
            <person name="Anantharaman K."/>
            <person name="Brown C.T."/>
            <person name="Hug L.A."/>
            <person name="Sharon I."/>
            <person name="Castelle C.J."/>
            <person name="Probst A.J."/>
            <person name="Thomas B.C."/>
            <person name="Singh A."/>
            <person name="Wilkins M.J."/>
            <person name="Karaoz U."/>
            <person name="Brodie E.L."/>
            <person name="Williams K.H."/>
            <person name="Hubbard S.S."/>
            <person name="Banfield J.F."/>
        </authorList>
    </citation>
    <scope>NUCLEOTIDE SEQUENCE [LARGE SCALE GENOMIC DNA]</scope>
</reference>
<feature type="active site" evidence="2">
    <location>
        <position position="169"/>
    </location>
</feature>
<dbReference type="EC" id="3.5.1.88" evidence="2"/>
<dbReference type="PRINTS" id="PR01576">
    <property type="entry name" value="PDEFORMYLASE"/>
</dbReference>
<evidence type="ECO:0000313" key="4">
    <source>
        <dbReference type="EMBL" id="OGD03627.1"/>
    </source>
</evidence>
<feature type="binding site" evidence="2">
    <location>
        <position position="168"/>
    </location>
    <ligand>
        <name>Fe cation</name>
        <dbReference type="ChEBI" id="CHEBI:24875"/>
    </ligand>
</feature>
<sequence>MTTIVQVPDPVLRQTARSVASLDSRVLNIINYMKKVLITAKNPVGVGLAAPQIGISLRIFITRPKPDDIPQVFINPEIIKYSQRRQLPHGKSGTYEGCLSLPGHYSPITRAMSVTVKYQTLHSITPHPPLTTKARAESENLRGGAEGEGDIIEKTSVFSGFPAHIIQHEMDHLNGILFIDRVLEQNAKLYKAEGDTWHEVTI</sequence>
<dbReference type="Proteomes" id="UP000177080">
    <property type="component" value="Unassembled WGS sequence"/>
</dbReference>
<evidence type="ECO:0000313" key="5">
    <source>
        <dbReference type="Proteomes" id="UP000177080"/>
    </source>
</evidence>
<dbReference type="STRING" id="1797259.A2989_03030"/>
<dbReference type="SUPFAM" id="SSF56420">
    <property type="entry name" value="Peptide deformylase"/>
    <property type="match status" value="1"/>
</dbReference>
<dbReference type="GO" id="GO:0006412">
    <property type="term" value="P:translation"/>
    <property type="evidence" value="ECO:0007669"/>
    <property type="project" value="UniProtKB-UniRule"/>
</dbReference>
<keyword evidence="2" id="KW-0479">Metal-binding</keyword>
<comment type="function">
    <text evidence="2">Removes the formyl group from the N-terminal Met of newly synthesized proteins. Requires at least a dipeptide for an efficient rate of reaction. N-terminal L-methionine is a prerequisite for activity but the enzyme has broad specificity at other positions.</text>
</comment>
<dbReference type="Gene3D" id="3.90.45.10">
    <property type="entry name" value="Peptide deformylase"/>
    <property type="match status" value="1"/>
</dbReference>
<feature type="binding site" evidence="2">
    <location>
        <position position="172"/>
    </location>
    <ligand>
        <name>Fe cation</name>
        <dbReference type="ChEBI" id="CHEBI:24875"/>
    </ligand>
</feature>
<organism evidence="4 5">
    <name type="scientific">Candidatus Amesbacteria bacterium RIFCSPLOWO2_01_FULL_48_25</name>
    <dbReference type="NCBI Taxonomy" id="1797259"/>
    <lineage>
        <taxon>Bacteria</taxon>
        <taxon>Candidatus Amesiibacteriota</taxon>
    </lineage>
</organism>
<dbReference type="InterPro" id="IPR036821">
    <property type="entry name" value="Peptide_deformylase_sf"/>
</dbReference>
<evidence type="ECO:0000256" key="1">
    <source>
        <dbReference type="ARBA" id="ARBA00010759"/>
    </source>
</evidence>
<evidence type="ECO:0000256" key="2">
    <source>
        <dbReference type="HAMAP-Rule" id="MF_00163"/>
    </source>
</evidence>
<gene>
    <name evidence="2" type="primary">def</name>
    <name evidence="4" type="ORF">A2989_03030</name>
</gene>
<dbReference type="CDD" id="cd00487">
    <property type="entry name" value="Pep_deformylase"/>
    <property type="match status" value="1"/>
</dbReference>
<accession>A0A1F4ZD31</accession>
<dbReference type="GO" id="GO:0042586">
    <property type="term" value="F:peptide deformylase activity"/>
    <property type="evidence" value="ECO:0007669"/>
    <property type="project" value="UniProtKB-UniRule"/>
</dbReference>
<dbReference type="PANTHER" id="PTHR10458:SF22">
    <property type="entry name" value="PEPTIDE DEFORMYLASE"/>
    <property type="match status" value="1"/>
</dbReference>
<name>A0A1F4ZD31_9BACT</name>
<dbReference type="HAMAP" id="MF_00163">
    <property type="entry name" value="Pep_deformylase"/>
    <property type="match status" value="1"/>
</dbReference>